<organism evidence="1 2">
    <name type="scientific">Ambispora leptoticha</name>
    <dbReference type="NCBI Taxonomy" id="144679"/>
    <lineage>
        <taxon>Eukaryota</taxon>
        <taxon>Fungi</taxon>
        <taxon>Fungi incertae sedis</taxon>
        <taxon>Mucoromycota</taxon>
        <taxon>Glomeromycotina</taxon>
        <taxon>Glomeromycetes</taxon>
        <taxon>Archaeosporales</taxon>
        <taxon>Ambisporaceae</taxon>
        <taxon>Ambispora</taxon>
    </lineage>
</organism>
<evidence type="ECO:0000313" key="2">
    <source>
        <dbReference type="Proteomes" id="UP000789508"/>
    </source>
</evidence>
<accession>A0A9N8VWN0</accession>
<sequence length="303" mass="34995">MNAHLNIYQHDLEHEPYPDNILYIFGLRESGMLPRCHPALVAFDAVGSTQLRCCVTTYKNASPIYHYRYYFNAPNVTVLIYFNGWQPLYDLFFNNQVGDPKDLPGNPENQKMYSFLILERERFASAFVAFRELHSSLPVLIAVNKRSKSTNLSNDEVLDFLDVQQRQNVSVVDVDLDAEKNVIQWASSLFPKSTSFKNEAEVKLPADLSHICVFLATPARQESSYSPFDVDCEMVHVDNLAYFARAQDSALPLSEPHKFVKIARRRTYGSEKEIIDNSFVDLDLNRLYKEFDEYDRYKKASIM</sequence>
<dbReference type="Proteomes" id="UP000789508">
    <property type="component" value="Unassembled WGS sequence"/>
</dbReference>
<dbReference type="EMBL" id="CAJVPS010000244">
    <property type="protein sequence ID" value="CAG8468965.1"/>
    <property type="molecule type" value="Genomic_DNA"/>
</dbReference>
<name>A0A9N8VWN0_9GLOM</name>
<reference evidence="1" key="1">
    <citation type="submission" date="2021-06" db="EMBL/GenBank/DDBJ databases">
        <authorList>
            <person name="Kallberg Y."/>
            <person name="Tangrot J."/>
            <person name="Rosling A."/>
        </authorList>
    </citation>
    <scope>NUCLEOTIDE SEQUENCE</scope>
    <source>
        <strain evidence="1">FL130A</strain>
    </source>
</reference>
<evidence type="ECO:0000313" key="1">
    <source>
        <dbReference type="EMBL" id="CAG8468965.1"/>
    </source>
</evidence>
<dbReference type="AlphaFoldDB" id="A0A9N8VWN0"/>
<protein>
    <submittedName>
        <fullName evidence="1">9449_t:CDS:1</fullName>
    </submittedName>
</protein>
<proteinExistence type="predicted"/>
<comment type="caution">
    <text evidence="1">The sequence shown here is derived from an EMBL/GenBank/DDBJ whole genome shotgun (WGS) entry which is preliminary data.</text>
</comment>
<gene>
    <name evidence="1" type="ORF">ALEPTO_LOCUS1917</name>
</gene>
<keyword evidence="2" id="KW-1185">Reference proteome</keyword>